<evidence type="ECO:0000313" key="3">
    <source>
        <dbReference type="Proteomes" id="UP001153269"/>
    </source>
</evidence>
<accession>A0A9N7TZQ7</accession>
<name>A0A9N7TZQ7_PLEPL</name>
<keyword evidence="3" id="KW-1185">Reference proteome</keyword>
<dbReference type="AlphaFoldDB" id="A0A9N7TZQ7"/>
<feature type="region of interest" description="Disordered" evidence="1">
    <location>
        <begin position="100"/>
        <end position="120"/>
    </location>
</feature>
<dbReference type="EMBL" id="CADEAL010000535">
    <property type="protein sequence ID" value="CAB1421602.1"/>
    <property type="molecule type" value="Genomic_DNA"/>
</dbReference>
<feature type="compositionally biased region" description="Polar residues" evidence="1">
    <location>
        <begin position="110"/>
        <end position="120"/>
    </location>
</feature>
<organism evidence="2 3">
    <name type="scientific">Pleuronectes platessa</name>
    <name type="common">European plaice</name>
    <dbReference type="NCBI Taxonomy" id="8262"/>
    <lineage>
        <taxon>Eukaryota</taxon>
        <taxon>Metazoa</taxon>
        <taxon>Chordata</taxon>
        <taxon>Craniata</taxon>
        <taxon>Vertebrata</taxon>
        <taxon>Euteleostomi</taxon>
        <taxon>Actinopterygii</taxon>
        <taxon>Neopterygii</taxon>
        <taxon>Teleostei</taxon>
        <taxon>Neoteleostei</taxon>
        <taxon>Acanthomorphata</taxon>
        <taxon>Carangaria</taxon>
        <taxon>Pleuronectiformes</taxon>
        <taxon>Pleuronectoidei</taxon>
        <taxon>Pleuronectidae</taxon>
        <taxon>Pleuronectes</taxon>
    </lineage>
</organism>
<proteinExistence type="predicted"/>
<comment type="caution">
    <text evidence="2">The sequence shown here is derived from an EMBL/GenBank/DDBJ whole genome shotgun (WGS) entry which is preliminary data.</text>
</comment>
<protein>
    <submittedName>
        <fullName evidence="2">Uncharacterized protein</fullName>
    </submittedName>
</protein>
<evidence type="ECO:0000256" key="1">
    <source>
        <dbReference type="SAM" id="MobiDB-lite"/>
    </source>
</evidence>
<gene>
    <name evidence="2" type="ORF">PLEPLA_LOCUS9489</name>
</gene>
<dbReference type="Proteomes" id="UP001153269">
    <property type="component" value="Unassembled WGS sequence"/>
</dbReference>
<evidence type="ECO:0000313" key="2">
    <source>
        <dbReference type="EMBL" id="CAB1421602.1"/>
    </source>
</evidence>
<reference evidence="2" key="1">
    <citation type="submission" date="2020-03" db="EMBL/GenBank/DDBJ databases">
        <authorList>
            <person name="Weist P."/>
        </authorList>
    </citation>
    <scope>NUCLEOTIDE SEQUENCE</scope>
</reference>
<sequence length="120" mass="12740">MDSLVNDAHHFKLQIPACKAPHLKSVQIHAVARIPQPPQSAAANRTPPGMTATLTRGSLTLSRQQLELPPRLDPAAFPSCLCAKLSVCAAAALLRALGPDDAYPDDSHCHSISTTRPSSE</sequence>